<reference evidence="4 5" key="1">
    <citation type="submission" date="2019-12" db="EMBL/GenBank/DDBJ databases">
        <authorList>
            <person name="Alioto T."/>
            <person name="Alioto T."/>
            <person name="Gomez Garrido J."/>
        </authorList>
    </citation>
    <scope>NUCLEOTIDE SEQUENCE [LARGE SCALE GENOMIC DNA]</scope>
</reference>
<dbReference type="OrthoDB" id="10262720at2759"/>
<dbReference type="Pfam" id="PF00012">
    <property type="entry name" value="HSP70"/>
    <property type="match status" value="2"/>
</dbReference>
<dbReference type="SUPFAM" id="SSF53067">
    <property type="entry name" value="Actin-like ATPase domain"/>
    <property type="match status" value="1"/>
</dbReference>
<evidence type="ECO:0000313" key="5">
    <source>
        <dbReference type="Proteomes" id="UP000594638"/>
    </source>
</evidence>
<comment type="caution">
    <text evidence="4">The sequence shown here is derived from an EMBL/GenBank/DDBJ whole genome shotgun (WGS) entry which is preliminary data.</text>
</comment>
<feature type="non-terminal residue" evidence="4">
    <location>
        <position position="1"/>
    </location>
</feature>
<evidence type="ECO:0000256" key="1">
    <source>
        <dbReference type="ARBA" id="ARBA00022741"/>
    </source>
</evidence>
<keyword evidence="2" id="KW-0067">ATP-binding</keyword>
<dbReference type="FunFam" id="3.90.640.10:FF:000003">
    <property type="entry name" value="Molecular chaperone DnaK"/>
    <property type="match status" value="1"/>
</dbReference>
<dbReference type="InterPro" id="IPR043129">
    <property type="entry name" value="ATPase_NBD"/>
</dbReference>
<dbReference type="Gene3D" id="3.90.640.10">
    <property type="entry name" value="Actin, Chain A, domain 4"/>
    <property type="match status" value="1"/>
</dbReference>
<dbReference type="GO" id="GO:0030968">
    <property type="term" value="P:endoplasmic reticulum unfolded protein response"/>
    <property type="evidence" value="ECO:0007669"/>
    <property type="project" value="TreeGrafter"/>
</dbReference>
<dbReference type="AlphaFoldDB" id="A0A8S0SH18"/>
<organism evidence="4 5">
    <name type="scientific">Olea europaea subsp. europaea</name>
    <dbReference type="NCBI Taxonomy" id="158383"/>
    <lineage>
        <taxon>Eukaryota</taxon>
        <taxon>Viridiplantae</taxon>
        <taxon>Streptophyta</taxon>
        <taxon>Embryophyta</taxon>
        <taxon>Tracheophyta</taxon>
        <taxon>Spermatophyta</taxon>
        <taxon>Magnoliopsida</taxon>
        <taxon>eudicotyledons</taxon>
        <taxon>Gunneridae</taxon>
        <taxon>Pentapetalae</taxon>
        <taxon>asterids</taxon>
        <taxon>lamiids</taxon>
        <taxon>Lamiales</taxon>
        <taxon>Oleaceae</taxon>
        <taxon>Oleeae</taxon>
        <taxon>Olea</taxon>
    </lineage>
</organism>
<protein>
    <submittedName>
        <fullName evidence="4">Uncharacterized protein</fullName>
    </submittedName>
</protein>
<dbReference type="PANTHER" id="PTHR45639">
    <property type="entry name" value="HSC70CB, ISOFORM G-RELATED"/>
    <property type="match status" value="1"/>
</dbReference>
<evidence type="ECO:0000313" key="4">
    <source>
        <dbReference type="EMBL" id="CAA2991805.1"/>
    </source>
</evidence>
<accession>A0A8S0SH18</accession>
<dbReference type="InterPro" id="IPR013126">
    <property type="entry name" value="Hsp_70_fam"/>
</dbReference>
<keyword evidence="5" id="KW-1185">Reference proteome</keyword>
<dbReference type="Gene3D" id="3.30.420.40">
    <property type="match status" value="1"/>
</dbReference>
<dbReference type="GO" id="GO:0034663">
    <property type="term" value="C:endoplasmic reticulum chaperone complex"/>
    <property type="evidence" value="ECO:0007669"/>
    <property type="project" value="TreeGrafter"/>
</dbReference>
<dbReference type="GO" id="GO:0005524">
    <property type="term" value="F:ATP binding"/>
    <property type="evidence" value="ECO:0007669"/>
    <property type="project" value="UniProtKB-KW"/>
</dbReference>
<dbReference type="EMBL" id="CACTIH010005428">
    <property type="protein sequence ID" value="CAA2991805.1"/>
    <property type="molecule type" value="Genomic_DNA"/>
</dbReference>
<evidence type="ECO:0000256" key="2">
    <source>
        <dbReference type="ARBA" id="ARBA00022840"/>
    </source>
</evidence>
<dbReference type="PANTHER" id="PTHR45639:SF3">
    <property type="entry name" value="HYPOXIA UP-REGULATED PROTEIN 1"/>
    <property type="match status" value="1"/>
</dbReference>
<sequence>MAERRGLLTTVDLAGINVLALVNEHSGAALQYGIDKDFLNDSSHVKDVRWDAELGDQNMELRLVEYFVDEFNKRLGNGVDIRNNVKAMAKLKKQVKRTKETLSANTMAPISVESLYDDCDF</sequence>
<evidence type="ECO:0000256" key="3">
    <source>
        <dbReference type="ARBA" id="ARBA00023186"/>
    </source>
</evidence>
<dbReference type="GO" id="GO:0140662">
    <property type="term" value="F:ATP-dependent protein folding chaperone"/>
    <property type="evidence" value="ECO:0007669"/>
    <property type="project" value="InterPro"/>
</dbReference>
<name>A0A8S0SH18_OLEEU</name>
<dbReference type="Gramene" id="OE9A048687T1">
    <property type="protein sequence ID" value="OE9A048687C1"/>
    <property type="gene ID" value="OE9A048687"/>
</dbReference>
<gene>
    <name evidence="4" type="ORF">OLEA9_A048687</name>
</gene>
<dbReference type="Proteomes" id="UP000594638">
    <property type="component" value="Unassembled WGS sequence"/>
</dbReference>
<keyword evidence="3" id="KW-0143">Chaperone</keyword>
<keyword evidence="1" id="KW-0547">Nucleotide-binding</keyword>
<proteinExistence type="predicted"/>